<dbReference type="CDD" id="cd00054">
    <property type="entry name" value="EGF_CA"/>
    <property type="match status" value="2"/>
</dbReference>
<dbReference type="PROSITE" id="PS50025">
    <property type="entry name" value="LAM_G_DOMAIN"/>
    <property type="match status" value="1"/>
</dbReference>
<dbReference type="SMART" id="SM00282">
    <property type="entry name" value="LamG"/>
    <property type="match status" value="1"/>
</dbReference>
<dbReference type="Gene3D" id="2.10.25.10">
    <property type="entry name" value="Laminin"/>
    <property type="match status" value="2"/>
</dbReference>
<evidence type="ECO:0000313" key="7">
    <source>
        <dbReference type="Proteomes" id="UP000694865"/>
    </source>
</evidence>
<dbReference type="SMART" id="SM00181">
    <property type="entry name" value="EGF"/>
    <property type="match status" value="2"/>
</dbReference>
<evidence type="ECO:0000259" key="6">
    <source>
        <dbReference type="PROSITE" id="PS50026"/>
    </source>
</evidence>
<evidence type="ECO:0000259" key="5">
    <source>
        <dbReference type="PROSITE" id="PS50025"/>
    </source>
</evidence>
<dbReference type="Pfam" id="PF02210">
    <property type="entry name" value="Laminin_G_2"/>
    <property type="match status" value="1"/>
</dbReference>
<reference evidence="8" key="1">
    <citation type="submission" date="2025-08" db="UniProtKB">
        <authorList>
            <consortium name="RefSeq"/>
        </authorList>
    </citation>
    <scope>IDENTIFICATION</scope>
    <source>
        <tissue evidence="8">Testes</tissue>
    </source>
</reference>
<dbReference type="PROSITE" id="PS01186">
    <property type="entry name" value="EGF_2"/>
    <property type="match status" value="1"/>
</dbReference>
<accession>A0ABM0M387</accession>
<comment type="caution">
    <text evidence="4">Lacks conserved residue(s) required for the propagation of feature annotation.</text>
</comment>
<dbReference type="InterPro" id="IPR000742">
    <property type="entry name" value="EGF"/>
</dbReference>
<dbReference type="CDD" id="cd00110">
    <property type="entry name" value="LamG"/>
    <property type="match status" value="1"/>
</dbReference>
<evidence type="ECO:0000256" key="3">
    <source>
        <dbReference type="ARBA" id="ARBA00023157"/>
    </source>
</evidence>
<dbReference type="SUPFAM" id="SSF49899">
    <property type="entry name" value="Concanavalin A-like lectins/glucanases"/>
    <property type="match status" value="1"/>
</dbReference>
<feature type="non-terminal residue" evidence="8">
    <location>
        <position position="285"/>
    </location>
</feature>
<dbReference type="Gene3D" id="2.60.120.200">
    <property type="match status" value="1"/>
</dbReference>
<organism evidence="7 8">
    <name type="scientific">Saccoglossus kowalevskii</name>
    <name type="common">Acorn worm</name>
    <dbReference type="NCBI Taxonomy" id="10224"/>
    <lineage>
        <taxon>Eukaryota</taxon>
        <taxon>Metazoa</taxon>
        <taxon>Hemichordata</taxon>
        <taxon>Enteropneusta</taxon>
        <taxon>Harrimaniidae</taxon>
        <taxon>Saccoglossus</taxon>
    </lineage>
</organism>
<dbReference type="SUPFAM" id="SSF57196">
    <property type="entry name" value="EGF/Laminin"/>
    <property type="match status" value="1"/>
</dbReference>
<gene>
    <name evidence="8" type="primary">LOC102804811</name>
</gene>
<dbReference type="PROSITE" id="PS00022">
    <property type="entry name" value="EGF_1"/>
    <property type="match status" value="1"/>
</dbReference>
<name>A0ABM0M387_SACKO</name>
<dbReference type="Pfam" id="PF00008">
    <property type="entry name" value="EGF"/>
    <property type="match status" value="1"/>
</dbReference>
<protein>
    <submittedName>
        <fullName evidence="8">Pikachurin-like</fullName>
    </submittedName>
</protein>
<feature type="disulfide bond" evidence="4">
    <location>
        <begin position="30"/>
        <end position="39"/>
    </location>
</feature>
<keyword evidence="2" id="KW-0677">Repeat</keyword>
<dbReference type="GeneID" id="102804811"/>
<dbReference type="PROSITE" id="PS50026">
    <property type="entry name" value="EGF_3"/>
    <property type="match status" value="2"/>
</dbReference>
<evidence type="ECO:0000256" key="1">
    <source>
        <dbReference type="ARBA" id="ARBA00022536"/>
    </source>
</evidence>
<sequence>ECSSTLCKDVECQNGGTCVTDTVDTYICLCQLGKIGKHCEQEVTVHIPSFNGTSYLTYPGFGNTKLSYLEIEVVFRPKSTDGLIIYDALKTDTTGDFVSLSMSNGYLEFRFDCGTGPAIVRSINKVDLDEWHTAVISRTGLEGILELDSLPAVRDKAEGAFTQTSFKTDLYIGGHSNWDEVAKYASIKSSFVGDIQKVVVNDRLIDLVEDALTGVNIDNADHPCIGSPCLYNGECIPHHDVYMCDCHIGYNASNCEKEILFPDDATEIKFLGRSYVQMTHPDILK</sequence>
<feature type="domain" description="EGF-like" evidence="6">
    <location>
        <begin position="3"/>
        <end position="40"/>
    </location>
</feature>
<dbReference type="RefSeq" id="XP_006814478.1">
    <property type="nucleotide sequence ID" value="XM_006814415.1"/>
</dbReference>
<proteinExistence type="predicted"/>
<evidence type="ECO:0000256" key="4">
    <source>
        <dbReference type="PROSITE-ProRule" id="PRU00076"/>
    </source>
</evidence>
<dbReference type="InterPro" id="IPR050372">
    <property type="entry name" value="Neurexin-related_CASP"/>
</dbReference>
<dbReference type="Proteomes" id="UP000694865">
    <property type="component" value="Unplaced"/>
</dbReference>
<keyword evidence="1 4" id="KW-0245">EGF-like domain</keyword>
<evidence type="ECO:0000256" key="2">
    <source>
        <dbReference type="ARBA" id="ARBA00022737"/>
    </source>
</evidence>
<keyword evidence="7" id="KW-1185">Reference proteome</keyword>
<dbReference type="PANTHER" id="PTHR15036:SF85">
    <property type="entry name" value="SP2353, ISOFORM A"/>
    <property type="match status" value="1"/>
</dbReference>
<feature type="disulfide bond" evidence="4">
    <location>
        <begin position="246"/>
        <end position="255"/>
    </location>
</feature>
<dbReference type="PANTHER" id="PTHR15036">
    <property type="entry name" value="PIKACHURIN-LIKE PROTEIN"/>
    <property type="match status" value="1"/>
</dbReference>
<feature type="domain" description="Laminin G" evidence="5">
    <location>
        <begin position="45"/>
        <end position="224"/>
    </location>
</feature>
<dbReference type="Pfam" id="PF12661">
    <property type="entry name" value="hEGF"/>
    <property type="match status" value="1"/>
</dbReference>
<feature type="domain" description="EGF-like" evidence="6">
    <location>
        <begin position="220"/>
        <end position="256"/>
    </location>
</feature>
<dbReference type="InterPro" id="IPR001791">
    <property type="entry name" value="Laminin_G"/>
</dbReference>
<evidence type="ECO:0000313" key="8">
    <source>
        <dbReference type="RefSeq" id="XP_006814478.1"/>
    </source>
</evidence>
<dbReference type="InterPro" id="IPR013032">
    <property type="entry name" value="EGF-like_CS"/>
</dbReference>
<keyword evidence="3 4" id="KW-1015">Disulfide bond</keyword>
<feature type="non-terminal residue" evidence="8">
    <location>
        <position position="1"/>
    </location>
</feature>
<dbReference type="InterPro" id="IPR013320">
    <property type="entry name" value="ConA-like_dom_sf"/>
</dbReference>